<dbReference type="InterPro" id="IPR010255">
    <property type="entry name" value="Haem_peroxidase_sf"/>
</dbReference>
<dbReference type="PROSITE" id="PS00435">
    <property type="entry name" value="PEROXIDASE_1"/>
    <property type="match status" value="1"/>
</dbReference>
<reference evidence="20 21" key="1">
    <citation type="submission" date="2020-05" db="EMBL/GenBank/DDBJ databases">
        <title>Vigna angularis (adzuki bean) Var. LongXiaoDou No. 4 denovo assembly.</title>
        <authorList>
            <person name="Xiang H."/>
        </authorList>
    </citation>
    <scope>NUCLEOTIDE SEQUENCE [LARGE SCALE GENOMIC DNA]</scope>
    <source>
        <tissue evidence="20">Leaf</tissue>
    </source>
</reference>
<gene>
    <name evidence="20" type="ORF">HKW66_Vig0105600</name>
</gene>
<evidence type="ECO:0000256" key="15">
    <source>
        <dbReference type="PIRSR" id="PIRSR600823-3"/>
    </source>
</evidence>
<evidence type="ECO:0000256" key="12">
    <source>
        <dbReference type="ARBA" id="ARBA00023180"/>
    </source>
</evidence>
<dbReference type="Proteomes" id="UP000743370">
    <property type="component" value="Unassembled WGS sequence"/>
</dbReference>
<dbReference type="GO" id="GO:0020037">
    <property type="term" value="F:heme binding"/>
    <property type="evidence" value="ECO:0007669"/>
    <property type="project" value="InterPro"/>
</dbReference>
<dbReference type="SUPFAM" id="SSF48113">
    <property type="entry name" value="Heme-dependent peroxidases"/>
    <property type="match status" value="1"/>
</dbReference>
<keyword evidence="8 15" id="KW-0106">Calcium</keyword>
<feature type="disulfide bond" evidence="17">
    <location>
        <begin position="1350"/>
        <end position="1382"/>
    </location>
</feature>
<feature type="active site" description="Proton acceptor" evidence="13">
    <location>
        <position position="1216"/>
    </location>
</feature>
<feature type="disulfide bond" evidence="17">
    <location>
        <begin position="1271"/>
        <end position="1472"/>
    </location>
</feature>
<dbReference type="FunFam" id="1.10.420.10:FF:000006">
    <property type="entry name" value="Peroxidase"/>
    <property type="match status" value="1"/>
</dbReference>
<feature type="region of interest" description="Disordered" evidence="18">
    <location>
        <begin position="1084"/>
        <end position="1124"/>
    </location>
</feature>
<keyword evidence="9" id="KW-0560">Oxidoreductase</keyword>
<evidence type="ECO:0000256" key="8">
    <source>
        <dbReference type="ARBA" id="ARBA00022837"/>
    </source>
</evidence>
<feature type="region of interest" description="Disordered" evidence="18">
    <location>
        <begin position="465"/>
        <end position="484"/>
    </location>
</feature>
<comment type="cofactor">
    <cofactor evidence="15">
        <name>heme b</name>
        <dbReference type="ChEBI" id="CHEBI:60344"/>
    </cofactor>
    <text evidence="15">Binds 1 heme b (iron(II)-protoporphyrin IX) group per subunit.</text>
</comment>
<feature type="binding site" evidence="15">
    <location>
        <position position="1226"/>
    </location>
    <ligand>
        <name>Ca(2+)</name>
        <dbReference type="ChEBI" id="CHEBI:29108"/>
        <label>1</label>
    </ligand>
</feature>
<keyword evidence="12" id="KW-0325">Glycoprotein</keyword>
<keyword evidence="5 20" id="KW-0575">Peroxidase</keyword>
<dbReference type="PROSITE" id="PS50873">
    <property type="entry name" value="PEROXIDASE_4"/>
    <property type="match status" value="1"/>
</dbReference>
<dbReference type="Gene3D" id="1.10.520.10">
    <property type="match status" value="1"/>
</dbReference>
<dbReference type="EMBL" id="JABFOF010000004">
    <property type="protein sequence ID" value="KAG2399587.1"/>
    <property type="molecule type" value="Genomic_DNA"/>
</dbReference>
<feature type="binding site" evidence="15">
    <location>
        <position position="1344"/>
    </location>
    <ligand>
        <name>Ca(2+)</name>
        <dbReference type="ChEBI" id="CHEBI:29108"/>
        <label>2</label>
    </ligand>
</feature>
<proteinExistence type="inferred from homology"/>
<protein>
    <recommendedName>
        <fullName evidence="4">peroxidase</fullName>
        <ecNumber evidence="4">1.11.1.7</ecNumber>
    </recommendedName>
</protein>
<evidence type="ECO:0000256" key="16">
    <source>
        <dbReference type="PIRSR" id="PIRSR600823-4"/>
    </source>
</evidence>
<comment type="catalytic activity">
    <reaction evidence="1">
        <text>2 a phenolic donor + H2O2 = 2 a phenolic radical donor + 2 H2O</text>
        <dbReference type="Rhea" id="RHEA:56136"/>
        <dbReference type="ChEBI" id="CHEBI:15377"/>
        <dbReference type="ChEBI" id="CHEBI:16240"/>
        <dbReference type="ChEBI" id="CHEBI:139520"/>
        <dbReference type="ChEBI" id="CHEBI:139521"/>
        <dbReference type="EC" id="1.11.1.7"/>
    </reaction>
</comment>
<name>A0A8T0KI56_PHAAN</name>
<evidence type="ECO:0000256" key="1">
    <source>
        <dbReference type="ARBA" id="ARBA00000189"/>
    </source>
</evidence>
<comment type="function">
    <text evidence="2">Removal of H(2)O(2), oxidation of toxic reductants, biosynthesis and degradation of lignin, suberization, auxin catabolism, response to environmental stresses such as wounding, pathogen attack and oxidative stress. These functions might be dependent on each isozyme/isoform in each plant tissue.</text>
</comment>
<organism evidence="20 21">
    <name type="scientific">Phaseolus angularis</name>
    <name type="common">Azuki bean</name>
    <name type="synonym">Vigna angularis</name>
    <dbReference type="NCBI Taxonomy" id="3914"/>
    <lineage>
        <taxon>Eukaryota</taxon>
        <taxon>Viridiplantae</taxon>
        <taxon>Streptophyta</taxon>
        <taxon>Embryophyta</taxon>
        <taxon>Tracheophyta</taxon>
        <taxon>Spermatophyta</taxon>
        <taxon>Magnoliopsida</taxon>
        <taxon>eudicotyledons</taxon>
        <taxon>Gunneridae</taxon>
        <taxon>Pentapetalae</taxon>
        <taxon>rosids</taxon>
        <taxon>fabids</taxon>
        <taxon>Fabales</taxon>
        <taxon>Fabaceae</taxon>
        <taxon>Papilionoideae</taxon>
        <taxon>50 kb inversion clade</taxon>
        <taxon>NPAAA clade</taxon>
        <taxon>indigoferoid/millettioid clade</taxon>
        <taxon>Phaseoleae</taxon>
        <taxon>Vigna</taxon>
    </lineage>
</organism>
<evidence type="ECO:0000256" key="10">
    <source>
        <dbReference type="ARBA" id="ARBA00023004"/>
    </source>
</evidence>
<dbReference type="PROSITE" id="PS00436">
    <property type="entry name" value="PEROXIDASE_2"/>
    <property type="match status" value="1"/>
</dbReference>
<dbReference type="GO" id="GO:0006979">
    <property type="term" value="P:response to oxidative stress"/>
    <property type="evidence" value="ECO:0007669"/>
    <property type="project" value="InterPro"/>
</dbReference>
<evidence type="ECO:0000256" key="5">
    <source>
        <dbReference type="ARBA" id="ARBA00022559"/>
    </source>
</evidence>
<feature type="binding site" evidence="15">
    <location>
        <position position="1222"/>
    </location>
    <ligand>
        <name>Ca(2+)</name>
        <dbReference type="ChEBI" id="CHEBI:29108"/>
        <label>1</label>
    </ligand>
</feature>
<comment type="caution">
    <text evidence="20">The sequence shown here is derived from an EMBL/GenBank/DDBJ whole genome shotgun (WGS) entry which is preliminary data.</text>
</comment>
<dbReference type="CDD" id="cd00693">
    <property type="entry name" value="secretory_peroxidase"/>
    <property type="match status" value="1"/>
</dbReference>
<dbReference type="InterPro" id="IPR019793">
    <property type="entry name" value="Peroxidases_heam-ligand_BS"/>
</dbReference>
<feature type="binding site" evidence="15">
    <location>
        <position position="1217"/>
    </location>
    <ligand>
        <name>Ca(2+)</name>
        <dbReference type="ChEBI" id="CHEBI:29108"/>
        <label>1</label>
    </ligand>
</feature>
<dbReference type="InterPro" id="IPR019794">
    <property type="entry name" value="Peroxidases_AS"/>
</dbReference>
<evidence type="ECO:0000256" key="7">
    <source>
        <dbReference type="ARBA" id="ARBA00022723"/>
    </source>
</evidence>
<comment type="similarity">
    <text evidence="3">Belongs to the peroxidase family. Ascorbate peroxidase subfamily.</text>
</comment>
<keyword evidence="11 17" id="KW-1015">Disulfide bond</keyword>
<evidence type="ECO:0000256" key="6">
    <source>
        <dbReference type="ARBA" id="ARBA00022617"/>
    </source>
</evidence>
<dbReference type="PANTHER" id="PTHR34361:SF2">
    <property type="entry name" value="OS08G0157800 PROTEIN"/>
    <property type="match status" value="1"/>
</dbReference>
<feature type="disulfide bond" evidence="17">
    <location>
        <begin position="1218"/>
        <end position="1223"/>
    </location>
</feature>
<keyword evidence="10 15" id="KW-0408">Iron</keyword>
<feature type="compositionally biased region" description="Basic and acidic residues" evidence="18">
    <location>
        <begin position="1020"/>
        <end position="1033"/>
    </location>
</feature>
<dbReference type="EC" id="1.11.1.7" evidence="4"/>
<evidence type="ECO:0000256" key="13">
    <source>
        <dbReference type="PIRSR" id="PIRSR600823-1"/>
    </source>
</evidence>
<evidence type="ECO:0000313" key="21">
    <source>
        <dbReference type="Proteomes" id="UP000743370"/>
    </source>
</evidence>
<feature type="binding site" evidence="15">
    <location>
        <position position="1224"/>
    </location>
    <ligand>
        <name>Ca(2+)</name>
        <dbReference type="ChEBI" id="CHEBI:29108"/>
        <label>1</label>
    </ligand>
</feature>
<dbReference type="GO" id="GO:0140825">
    <property type="term" value="F:lactoperoxidase activity"/>
    <property type="evidence" value="ECO:0007669"/>
    <property type="project" value="UniProtKB-EC"/>
</dbReference>
<dbReference type="InterPro" id="IPR000823">
    <property type="entry name" value="Peroxidase_pln"/>
</dbReference>
<dbReference type="Pfam" id="PF00141">
    <property type="entry name" value="peroxidase"/>
    <property type="match status" value="1"/>
</dbReference>
<feature type="binding site" evidence="15">
    <location>
        <position position="1404"/>
    </location>
    <ligand>
        <name>Ca(2+)</name>
        <dbReference type="ChEBI" id="CHEBI:29108"/>
        <label>2</label>
    </ligand>
</feature>
<feature type="binding site" description="axial binding residue" evidence="15">
    <location>
        <position position="1343"/>
    </location>
    <ligand>
        <name>heme b</name>
        <dbReference type="ChEBI" id="CHEBI:60344"/>
    </ligand>
    <ligandPart>
        <name>Fe</name>
        <dbReference type="ChEBI" id="CHEBI:18248"/>
    </ligandPart>
</feature>
<evidence type="ECO:0000256" key="11">
    <source>
        <dbReference type="ARBA" id="ARBA00023157"/>
    </source>
</evidence>
<feature type="compositionally biased region" description="Basic and acidic residues" evidence="18">
    <location>
        <begin position="1101"/>
        <end position="1123"/>
    </location>
</feature>
<evidence type="ECO:0000313" key="20">
    <source>
        <dbReference type="EMBL" id="KAG2399587.1"/>
    </source>
</evidence>
<evidence type="ECO:0000259" key="19">
    <source>
        <dbReference type="PROSITE" id="PS50873"/>
    </source>
</evidence>
<evidence type="ECO:0000256" key="14">
    <source>
        <dbReference type="PIRSR" id="PIRSR600823-2"/>
    </source>
</evidence>
<dbReference type="PRINTS" id="PR00458">
    <property type="entry name" value="PEROXIDASE"/>
</dbReference>
<evidence type="ECO:0000256" key="9">
    <source>
        <dbReference type="ARBA" id="ARBA00023002"/>
    </source>
</evidence>
<evidence type="ECO:0000256" key="18">
    <source>
        <dbReference type="SAM" id="MobiDB-lite"/>
    </source>
</evidence>
<feature type="domain" description="Plant heme peroxidase family profile" evidence="19">
    <location>
        <begin position="1165"/>
        <end position="1476"/>
    </location>
</feature>
<feature type="binding site" evidence="14">
    <location>
        <position position="1313"/>
    </location>
    <ligand>
        <name>substrate</name>
    </ligand>
</feature>
<feature type="site" description="Transition state stabilizer" evidence="16">
    <location>
        <position position="1212"/>
    </location>
</feature>
<feature type="compositionally biased region" description="Polar residues" evidence="18">
    <location>
        <begin position="917"/>
        <end position="932"/>
    </location>
</feature>
<keyword evidence="6" id="KW-0349">Heme</keyword>
<dbReference type="InterPro" id="IPR002016">
    <property type="entry name" value="Haem_peroxidase"/>
</dbReference>
<dbReference type="InterPro" id="IPR033905">
    <property type="entry name" value="Secretory_peroxidase"/>
</dbReference>
<feature type="region of interest" description="Disordered" evidence="18">
    <location>
        <begin position="906"/>
        <end position="932"/>
    </location>
</feature>
<sequence>MKGVGGSNPYFFSPVSSLSAFAAPFSVNPYPSSDVLSMDSGTHTDYSIESEVSAPPIHYQPYGYDFFSNPVRELDSTAQYPQRGFPSYAARSSLVEAQPYHVPSAIHDHPSSVPLYHWSSLTSPSDWPSLEEVNNLSELGFSGQKGVCWERFCEFNGSGKGKQVGVGSSSLPSKAVPGLVEEIMNHKQVNGEVKDSVGGEVSYITDRENYMPAISRPLSDTSSWWGNLKSMPVEFLGSSSLQSPSMPVETRHETPLMKAVADSGNNHLSNIGSYDKHSRHIDKSSKVDTVSSMPRTGLITDMNIDDIISDQHVGYSSFYNTKEASVRPCPGISGCFDSTQIRGHLGRNEPSPSNKAMGSDKTVLGDDFDYIFRGRTEYQTPHANMNTSNLRPCTMEDVNVEKSFEGGDRCNPAEDSPCWKGASAAHFSYFQPSAVLPQEYVHKKESSFGPIIHESQHYLLNTDSNTKKSAENSNGYQGTGSSGSPRKFSVTNFAYDDFKLGSAVNGGPFPFNPNCGFGLQVLDVTKMKGNSLPAAKATNSESGSSQMEYQVAENNKLVTQKQHTSCIGDAKAGCNLNKFLEHGAAPSSVVNTTTTPSVVNTTTTPSVVNTTTTPSSVVNTTTAPSSVVNTTTAPSSVVNTSTTPSVVNTTTTPSVVNTTIATSSLVNTTTATSSVVNATTTFSSPSSVVNTTATPVNTAGRVTTEKLNVQMLVNTMQNLSELLLYHCENDICELKERDCNVLKHVISNLNTCALKTTEQFAPAQECLYNQPETFNCARESREFHQNASFKRAQLTKIGPEISKVENPLVADANLHFRSAKPLWKLSNSISSRRGAREMTMTDGMTKDLKRTLNENFHDEVADPQAALYKNLWLEAEAELCSVYYKARYNQIKIEMDNHSYKEREIENQSKSEVVPNLRQNQSSETKAHNYPNSGSTALNLSVLDSPSLEGLSWLNFFTDVNKPNNAMTPGGSGDGNLDKAINSYIVSSSNEEPERNHESSVMARYQVLKARVDQSCIDTTKPEELSDMEDKSSPRGTDNQNAVSFCQDSPIPEKNSTDYEASVAARFHILKSRLEGSSSISLEGKQLDGVGSADKDMDDTTVAKKSEGKSLDVHENPADKDMNDTTVHLGSYIAMDKSIPEKFHQDLDDSQEIQPCRTSEFQLPNYYSDGFSSDWEHVEKSIYSCGMAEFIVKDEVRKAVSNNPGIAAGLVRMHFHDCFIRGCDASVLLDSTPSNTAEKDSPANKPSLRGYEVIDQAKAKLEAVCPGIVSCADILAFAARDSVELAEGLGYDVPAGRRDGRISLASDTRTELPPPTFNVNQLTQLFARKGLTQDEMVTLSGAHTIGRSHCSSFSKRLYNFSASSRQDSSLDPSYAVWLKRKCPQGSTNPNMVVPMNPSSPGIADVGYYVDILANRGLFTSDQTLLTNAETASQVEQNARDSYQWASKFADAMVKMGQISVLTANAGEIRTNCRVVSS</sequence>
<feature type="region of interest" description="Disordered" evidence="18">
    <location>
        <begin position="601"/>
        <end position="644"/>
    </location>
</feature>
<feature type="disulfide bond" evidence="17">
    <location>
        <begin position="1185"/>
        <end position="1265"/>
    </location>
</feature>
<dbReference type="GO" id="GO:0046872">
    <property type="term" value="F:metal ion binding"/>
    <property type="evidence" value="ECO:0007669"/>
    <property type="project" value="UniProtKB-KW"/>
</dbReference>
<keyword evidence="7 15" id="KW-0479">Metal-binding</keyword>
<evidence type="ECO:0000256" key="4">
    <source>
        <dbReference type="ARBA" id="ARBA00012313"/>
    </source>
</evidence>
<evidence type="ECO:0000256" key="2">
    <source>
        <dbReference type="ARBA" id="ARBA00002322"/>
    </source>
</evidence>
<dbReference type="PRINTS" id="PR00461">
    <property type="entry name" value="PLPEROXIDASE"/>
</dbReference>
<feature type="binding site" evidence="15">
    <location>
        <position position="1238"/>
    </location>
    <ligand>
        <name>Ca(2+)</name>
        <dbReference type="ChEBI" id="CHEBI:29108"/>
        <label>1</label>
    </ligand>
</feature>
<dbReference type="Gene3D" id="1.10.420.10">
    <property type="entry name" value="Peroxidase, domain 2"/>
    <property type="match status" value="1"/>
</dbReference>
<evidence type="ECO:0000256" key="3">
    <source>
        <dbReference type="ARBA" id="ARBA00006873"/>
    </source>
</evidence>
<dbReference type="PANTHER" id="PTHR34361">
    <property type="entry name" value="OS08G0157800 PROTEIN"/>
    <property type="match status" value="1"/>
</dbReference>
<accession>A0A8T0KI56</accession>
<dbReference type="FunFam" id="1.10.520.10:FF:000001">
    <property type="entry name" value="Peroxidase"/>
    <property type="match status" value="1"/>
</dbReference>
<dbReference type="GO" id="GO:0042744">
    <property type="term" value="P:hydrogen peroxide catabolic process"/>
    <property type="evidence" value="ECO:0007669"/>
    <property type="project" value="InterPro"/>
</dbReference>
<evidence type="ECO:0000256" key="17">
    <source>
        <dbReference type="PIRSR" id="PIRSR600823-5"/>
    </source>
</evidence>
<feature type="region of interest" description="Disordered" evidence="18">
    <location>
        <begin position="1018"/>
        <end position="1042"/>
    </location>
</feature>
<comment type="cofactor">
    <cofactor evidence="15">
        <name>Ca(2+)</name>
        <dbReference type="ChEBI" id="CHEBI:29108"/>
    </cofactor>
    <text evidence="15">Binds 2 calcium ions per subunit.</text>
</comment>